<gene>
    <name evidence="2" type="ORF">BINO364_LOCUS4505</name>
</gene>
<reference evidence="2" key="1">
    <citation type="submission" date="2021-12" db="EMBL/GenBank/DDBJ databases">
        <authorList>
            <person name="Martin H S."/>
        </authorList>
    </citation>
    <scope>NUCLEOTIDE SEQUENCE</scope>
</reference>
<evidence type="ECO:0000313" key="3">
    <source>
        <dbReference type="Proteomes" id="UP000838878"/>
    </source>
</evidence>
<accession>A0A8J9V8J6</accession>
<evidence type="ECO:0000313" key="2">
    <source>
        <dbReference type="EMBL" id="CAH0717958.1"/>
    </source>
</evidence>
<dbReference type="Proteomes" id="UP000838878">
    <property type="component" value="Chromosome 12"/>
</dbReference>
<name>A0A8J9V8J6_9NEOP</name>
<dbReference type="EMBL" id="OV170232">
    <property type="protein sequence ID" value="CAH0717958.1"/>
    <property type="molecule type" value="Genomic_DNA"/>
</dbReference>
<protein>
    <submittedName>
        <fullName evidence="2">Uncharacterized protein</fullName>
    </submittedName>
</protein>
<dbReference type="AlphaFoldDB" id="A0A8J9V8J6"/>
<proteinExistence type="predicted"/>
<feature type="compositionally biased region" description="Polar residues" evidence="1">
    <location>
        <begin position="12"/>
        <end position="21"/>
    </location>
</feature>
<keyword evidence="3" id="KW-1185">Reference proteome</keyword>
<organism evidence="2 3">
    <name type="scientific">Brenthis ino</name>
    <name type="common">lesser marbled fritillary</name>
    <dbReference type="NCBI Taxonomy" id="405034"/>
    <lineage>
        <taxon>Eukaryota</taxon>
        <taxon>Metazoa</taxon>
        <taxon>Ecdysozoa</taxon>
        <taxon>Arthropoda</taxon>
        <taxon>Hexapoda</taxon>
        <taxon>Insecta</taxon>
        <taxon>Pterygota</taxon>
        <taxon>Neoptera</taxon>
        <taxon>Endopterygota</taxon>
        <taxon>Lepidoptera</taxon>
        <taxon>Glossata</taxon>
        <taxon>Ditrysia</taxon>
        <taxon>Papilionoidea</taxon>
        <taxon>Nymphalidae</taxon>
        <taxon>Heliconiinae</taxon>
        <taxon>Argynnini</taxon>
        <taxon>Brenthis</taxon>
    </lineage>
</organism>
<feature type="region of interest" description="Disordered" evidence="1">
    <location>
        <begin position="9"/>
        <end position="29"/>
    </location>
</feature>
<feature type="non-terminal residue" evidence="2">
    <location>
        <position position="90"/>
    </location>
</feature>
<evidence type="ECO:0000256" key="1">
    <source>
        <dbReference type="SAM" id="MobiDB-lite"/>
    </source>
</evidence>
<sequence length="90" mass="10135">MGLGLLIYEPVETNNETTTRNDQSELRRSTDALRDLQGTGVKYRLLPNSGLLLRLIKQKDLITKLGPTRDSNPGPLDVQPYMLPLYHRGS</sequence>